<dbReference type="Gene3D" id="3.40.50.1820">
    <property type="entry name" value="alpha/beta hydrolase"/>
    <property type="match status" value="1"/>
</dbReference>
<proteinExistence type="inferred from homology"/>
<keyword evidence="3 10" id="KW-0813">Transport</keyword>
<keyword evidence="13" id="KW-1185">Reference proteome</keyword>
<dbReference type="InterPro" id="IPR029058">
    <property type="entry name" value="AB_hydrolase_fold"/>
</dbReference>
<reference evidence="12" key="2">
    <citation type="submission" date="2025-08" db="UniProtKB">
        <authorList>
            <consortium name="Ensembl"/>
        </authorList>
    </citation>
    <scope>IDENTIFICATION</scope>
</reference>
<dbReference type="InterPro" id="IPR039529">
    <property type="entry name" value="PGAP1/BST1"/>
</dbReference>
<dbReference type="GO" id="GO:0006888">
    <property type="term" value="P:endoplasmic reticulum to Golgi vesicle-mediated transport"/>
    <property type="evidence" value="ECO:0007669"/>
    <property type="project" value="TreeGrafter"/>
</dbReference>
<sequence length="212" mass="23440">MKLSGVPVLFLPGNAGSYKQARSLGSVALRKAEKNIDNKIHLDFFTIDFNEELVALYGGSLKRQTHFVHECIKVILKLYKGQASPPNSIAIIGHSMGGIIARALFLLPKFNPNIINLIITQATPHQGPVLPLDSYITDFYRSVNNYWMDHAVELQNVTVLSIGGGFRDYQVRSGLTVLPCPADDLNKLSLVVRYTCATDFVILLTIAFHIVS</sequence>
<dbReference type="GO" id="GO:0006505">
    <property type="term" value="P:GPI anchor metabolic process"/>
    <property type="evidence" value="ECO:0007669"/>
    <property type="project" value="TreeGrafter"/>
</dbReference>
<dbReference type="Ensembl" id="ENSECRT00000025833.1">
    <property type="protein sequence ID" value="ENSECRP00000025293.1"/>
    <property type="gene ID" value="ENSECRG00000017101.1"/>
</dbReference>
<dbReference type="Pfam" id="PF07819">
    <property type="entry name" value="PGAP1"/>
    <property type="match status" value="1"/>
</dbReference>
<feature type="domain" description="GPI inositol-deacylase PGAP1-like alpha/beta" evidence="11">
    <location>
        <begin position="3"/>
        <end position="190"/>
    </location>
</feature>
<organism evidence="12 13">
    <name type="scientific">Erpetoichthys calabaricus</name>
    <name type="common">Rope fish</name>
    <name type="synonym">Calamoichthys calabaricus</name>
    <dbReference type="NCBI Taxonomy" id="27687"/>
    <lineage>
        <taxon>Eukaryota</taxon>
        <taxon>Metazoa</taxon>
        <taxon>Chordata</taxon>
        <taxon>Craniata</taxon>
        <taxon>Vertebrata</taxon>
        <taxon>Euteleostomi</taxon>
        <taxon>Actinopterygii</taxon>
        <taxon>Polypteriformes</taxon>
        <taxon>Polypteridae</taxon>
        <taxon>Erpetoichthys</taxon>
    </lineage>
</organism>
<dbReference type="InterPro" id="IPR012908">
    <property type="entry name" value="PGAP1-ab_dom-like"/>
</dbReference>
<accession>A0A8C4T7H2</accession>
<dbReference type="PANTHER" id="PTHR15495:SF7">
    <property type="entry name" value="GPI INOSITOL-DEACYLASE"/>
    <property type="match status" value="1"/>
</dbReference>
<evidence type="ECO:0000259" key="11">
    <source>
        <dbReference type="Pfam" id="PF07819"/>
    </source>
</evidence>
<comment type="subcellular location">
    <subcellularLocation>
        <location evidence="1">Endoplasmic reticulum membrane</location>
        <topology evidence="1">Multi-pass membrane protein</topology>
    </subcellularLocation>
</comment>
<dbReference type="GeneTree" id="ENSGT00390000016484"/>
<evidence type="ECO:0000256" key="9">
    <source>
        <dbReference type="ARBA" id="ARBA00023136"/>
    </source>
</evidence>
<dbReference type="Proteomes" id="UP000694620">
    <property type="component" value="Chromosome 8"/>
</dbReference>
<evidence type="ECO:0000256" key="2">
    <source>
        <dbReference type="ARBA" id="ARBA00006931"/>
    </source>
</evidence>
<keyword evidence="9 10" id="KW-0472">Membrane</keyword>
<name>A0A8C4T7H2_ERPCA</name>
<dbReference type="EC" id="3.1.-.-" evidence="10"/>
<evidence type="ECO:0000256" key="3">
    <source>
        <dbReference type="ARBA" id="ARBA00022448"/>
    </source>
</evidence>
<keyword evidence="8" id="KW-1133">Transmembrane helix</keyword>
<keyword evidence="5 10" id="KW-0378">Hydrolase</keyword>
<dbReference type="GO" id="GO:0050185">
    <property type="term" value="F:phosphatidylinositol deacylase activity"/>
    <property type="evidence" value="ECO:0007669"/>
    <property type="project" value="TreeGrafter"/>
</dbReference>
<dbReference type="GO" id="GO:0015031">
    <property type="term" value="P:protein transport"/>
    <property type="evidence" value="ECO:0007669"/>
    <property type="project" value="UniProtKB-KW"/>
</dbReference>
<evidence type="ECO:0000256" key="8">
    <source>
        <dbReference type="ARBA" id="ARBA00022989"/>
    </source>
</evidence>
<comment type="similarity">
    <text evidence="2 10">Belongs to the GPI inositol-deacylase family.</text>
</comment>
<keyword evidence="6 10" id="KW-0256">Endoplasmic reticulum</keyword>
<evidence type="ECO:0000256" key="4">
    <source>
        <dbReference type="ARBA" id="ARBA00022692"/>
    </source>
</evidence>
<dbReference type="GO" id="GO:0005789">
    <property type="term" value="C:endoplasmic reticulum membrane"/>
    <property type="evidence" value="ECO:0007669"/>
    <property type="project" value="UniProtKB-SubCell"/>
</dbReference>
<protein>
    <recommendedName>
        <fullName evidence="10">GPI inositol-deacylase</fullName>
        <ecNumber evidence="10">3.1.-.-</ecNumber>
    </recommendedName>
</protein>
<reference evidence="12" key="1">
    <citation type="submission" date="2021-06" db="EMBL/GenBank/DDBJ databases">
        <authorList>
            <consortium name="Wellcome Sanger Institute Data Sharing"/>
        </authorList>
    </citation>
    <scope>NUCLEOTIDE SEQUENCE [LARGE SCALE GENOMIC DNA]</scope>
</reference>
<keyword evidence="7 10" id="KW-0653">Protein transport</keyword>
<dbReference type="AlphaFoldDB" id="A0A8C4T7H2"/>
<dbReference type="PANTHER" id="PTHR15495">
    <property type="entry name" value="NEGATIVE REGULATOR OF VESICLE FORMATION-RELATED"/>
    <property type="match status" value="1"/>
</dbReference>
<keyword evidence="4" id="KW-0812">Transmembrane</keyword>
<evidence type="ECO:0000256" key="10">
    <source>
        <dbReference type="RuleBase" id="RU365011"/>
    </source>
</evidence>
<dbReference type="SUPFAM" id="SSF53474">
    <property type="entry name" value="alpha/beta-Hydrolases"/>
    <property type="match status" value="1"/>
</dbReference>
<evidence type="ECO:0000256" key="6">
    <source>
        <dbReference type="ARBA" id="ARBA00022824"/>
    </source>
</evidence>
<reference evidence="12" key="3">
    <citation type="submission" date="2025-09" db="UniProtKB">
        <authorList>
            <consortium name="Ensembl"/>
        </authorList>
    </citation>
    <scope>IDENTIFICATION</scope>
</reference>
<comment type="function">
    <text evidence="10">GPI inositol-deacylase that catalyzes the remove of the acyl chain linked to the 2-OH position of inositol ring from the GPI-anchored protein (GPI-AP) in the endoplasmic reticulum. Initiates the post-attachment remodeling phase of GPI-AP biogenesis and participates in endoplasmic reticulum (ER)-to-Golgi transport of GPI-anchored protein.</text>
</comment>
<evidence type="ECO:0000313" key="13">
    <source>
        <dbReference type="Proteomes" id="UP000694620"/>
    </source>
</evidence>
<evidence type="ECO:0000256" key="5">
    <source>
        <dbReference type="ARBA" id="ARBA00022801"/>
    </source>
</evidence>
<evidence type="ECO:0000256" key="1">
    <source>
        <dbReference type="ARBA" id="ARBA00004477"/>
    </source>
</evidence>
<evidence type="ECO:0000313" key="12">
    <source>
        <dbReference type="Ensembl" id="ENSECRP00000025293.1"/>
    </source>
</evidence>
<evidence type="ECO:0000256" key="7">
    <source>
        <dbReference type="ARBA" id="ARBA00022927"/>
    </source>
</evidence>